<evidence type="ECO:0000256" key="3">
    <source>
        <dbReference type="ARBA" id="ARBA00022989"/>
    </source>
</evidence>
<dbReference type="PANTHER" id="PTHR15549:SF26">
    <property type="entry name" value="AXIAL BUDDING PATTERN PROTEIN 2-RELATED"/>
    <property type="match status" value="1"/>
</dbReference>
<dbReference type="InParanoid" id="A0A1Y2LKY8"/>
<evidence type="ECO:0000256" key="2">
    <source>
        <dbReference type="ARBA" id="ARBA00022692"/>
    </source>
</evidence>
<dbReference type="GO" id="GO:0016020">
    <property type="term" value="C:membrane"/>
    <property type="evidence" value="ECO:0007669"/>
    <property type="project" value="UniProtKB-SubCell"/>
</dbReference>
<reference evidence="8 9" key="1">
    <citation type="journal article" date="2017" name="Genome Announc.">
        <title>Genome sequence of the saprophytic ascomycete Epicoccum nigrum ICMP 19927 strain isolated from New Zealand.</title>
        <authorList>
            <person name="Fokin M."/>
            <person name="Fleetwood D."/>
            <person name="Weir B.S."/>
            <person name="Villas-Boas S.G."/>
        </authorList>
    </citation>
    <scope>NUCLEOTIDE SEQUENCE [LARGE SCALE GENOMIC DNA]</scope>
    <source>
        <strain evidence="8 9">ICMP 19927</strain>
    </source>
</reference>
<protein>
    <submittedName>
        <fullName evidence="8">Uncharacterized protein</fullName>
    </submittedName>
</protein>
<evidence type="ECO:0000313" key="9">
    <source>
        <dbReference type="Proteomes" id="UP000193240"/>
    </source>
</evidence>
<feature type="region of interest" description="Disordered" evidence="5">
    <location>
        <begin position="303"/>
        <end position="322"/>
    </location>
</feature>
<sequence>MAHALSHFSIILFIVFLLPSCYSKSIVALPQPVSAMSDRFTCPSGGQWYACPNDSASSKFVGCCAGEDPCSKGCAEGNLRPAAFNTSDYGKFPDASCGTNSHFFTCSSGATFWGCCKSVACASDPPACSSGNLTAAFIDQPAQANFYLGQTGGSSPSASGSGKSKGAVIGGAVGGVLGGLLIIGLIGLFLWRRRRQNQQTRRVETAEVGKPMMDGGHDPHSPNFAAQSPPPTYSPTNGDYYQGIATTDKVNPHTQSPYSQGRWAHHADGPQEMLADVGPSNRYSELPAEIERPTTHHKYAELSTGPSCRVSQAHSPQALQTENEIEPKLQGLGVVVEEAK</sequence>
<dbReference type="EMBL" id="KZ107857">
    <property type="protein sequence ID" value="OSS44551.1"/>
    <property type="molecule type" value="Genomic_DNA"/>
</dbReference>
<keyword evidence="7" id="KW-0732">Signal</keyword>
<dbReference type="STRING" id="105696.A0A1Y2LKY8"/>
<evidence type="ECO:0000313" key="8">
    <source>
        <dbReference type="EMBL" id="OSS44551.1"/>
    </source>
</evidence>
<evidence type="ECO:0000256" key="1">
    <source>
        <dbReference type="ARBA" id="ARBA00004167"/>
    </source>
</evidence>
<gene>
    <name evidence="8" type="ORF">B5807_10922</name>
</gene>
<feature type="signal peptide" evidence="7">
    <location>
        <begin position="1"/>
        <end position="23"/>
    </location>
</feature>
<dbReference type="AlphaFoldDB" id="A0A1Y2LKY8"/>
<keyword evidence="4 6" id="KW-0472">Membrane</keyword>
<dbReference type="OMA" id="HQYASHA"/>
<dbReference type="GO" id="GO:0071944">
    <property type="term" value="C:cell periphery"/>
    <property type="evidence" value="ECO:0007669"/>
    <property type="project" value="UniProtKB-ARBA"/>
</dbReference>
<keyword evidence="9" id="KW-1185">Reference proteome</keyword>
<dbReference type="InterPro" id="IPR051694">
    <property type="entry name" value="Immunoregulatory_rcpt-like"/>
</dbReference>
<feature type="chain" id="PRO_5012463491" evidence="7">
    <location>
        <begin position="24"/>
        <end position="340"/>
    </location>
</feature>
<keyword evidence="2 6" id="KW-0812">Transmembrane</keyword>
<evidence type="ECO:0000256" key="7">
    <source>
        <dbReference type="SAM" id="SignalP"/>
    </source>
</evidence>
<evidence type="ECO:0000256" key="4">
    <source>
        <dbReference type="ARBA" id="ARBA00023136"/>
    </source>
</evidence>
<comment type="subcellular location">
    <subcellularLocation>
        <location evidence="1">Membrane</location>
        <topology evidence="1">Single-pass membrane protein</topology>
    </subcellularLocation>
</comment>
<evidence type="ECO:0000256" key="6">
    <source>
        <dbReference type="SAM" id="Phobius"/>
    </source>
</evidence>
<organism evidence="8 9">
    <name type="scientific">Epicoccum nigrum</name>
    <name type="common">Soil fungus</name>
    <name type="synonym">Epicoccum purpurascens</name>
    <dbReference type="NCBI Taxonomy" id="105696"/>
    <lineage>
        <taxon>Eukaryota</taxon>
        <taxon>Fungi</taxon>
        <taxon>Dikarya</taxon>
        <taxon>Ascomycota</taxon>
        <taxon>Pezizomycotina</taxon>
        <taxon>Dothideomycetes</taxon>
        <taxon>Pleosporomycetidae</taxon>
        <taxon>Pleosporales</taxon>
        <taxon>Pleosporineae</taxon>
        <taxon>Didymellaceae</taxon>
        <taxon>Epicoccum</taxon>
    </lineage>
</organism>
<name>A0A1Y2LKY8_EPING</name>
<evidence type="ECO:0000256" key="5">
    <source>
        <dbReference type="SAM" id="MobiDB-lite"/>
    </source>
</evidence>
<keyword evidence="3 6" id="KW-1133">Transmembrane helix</keyword>
<dbReference type="PANTHER" id="PTHR15549">
    <property type="entry name" value="PAIRED IMMUNOGLOBULIN-LIKE TYPE 2 RECEPTOR"/>
    <property type="match status" value="1"/>
</dbReference>
<proteinExistence type="predicted"/>
<dbReference type="Gene3D" id="1.20.5.510">
    <property type="entry name" value="Single helix bin"/>
    <property type="match status" value="1"/>
</dbReference>
<accession>A0A1Y2LKY8</accession>
<dbReference type="Proteomes" id="UP000193240">
    <property type="component" value="Unassembled WGS sequence"/>
</dbReference>
<feature type="transmembrane region" description="Helical" evidence="6">
    <location>
        <begin position="167"/>
        <end position="191"/>
    </location>
</feature>
<feature type="compositionally biased region" description="Polar residues" evidence="5">
    <location>
        <begin position="304"/>
        <end position="322"/>
    </location>
</feature>